<feature type="domain" description="Outer membrane protein beta-barrel" evidence="2">
    <location>
        <begin position="12"/>
        <end position="167"/>
    </location>
</feature>
<evidence type="ECO:0000256" key="1">
    <source>
        <dbReference type="ARBA" id="ARBA00022729"/>
    </source>
</evidence>
<dbReference type="Gene3D" id="2.40.160.20">
    <property type="match status" value="1"/>
</dbReference>
<organism evidence="3">
    <name type="scientific">bioreactor metagenome</name>
    <dbReference type="NCBI Taxonomy" id="1076179"/>
    <lineage>
        <taxon>unclassified sequences</taxon>
        <taxon>metagenomes</taxon>
        <taxon>ecological metagenomes</taxon>
    </lineage>
</organism>
<comment type="caution">
    <text evidence="3">The sequence shown here is derived from an EMBL/GenBank/DDBJ whole genome shotgun (WGS) entry which is preliminary data.</text>
</comment>
<accession>A0A645AYJ5</accession>
<evidence type="ECO:0000313" key="3">
    <source>
        <dbReference type="EMBL" id="MPM58315.1"/>
    </source>
</evidence>
<keyword evidence="1" id="KW-0732">Signal</keyword>
<dbReference type="SUPFAM" id="SSF56925">
    <property type="entry name" value="OMPA-like"/>
    <property type="match status" value="1"/>
</dbReference>
<name>A0A645AYJ5_9ZZZZ</name>
<dbReference type="AlphaFoldDB" id="A0A645AYJ5"/>
<dbReference type="InterPro" id="IPR027385">
    <property type="entry name" value="Beta-barrel_OMP"/>
</dbReference>
<reference evidence="3" key="1">
    <citation type="submission" date="2019-08" db="EMBL/GenBank/DDBJ databases">
        <authorList>
            <person name="Kucharzyk K."/>
            <person name="Murdoch R.W."/>
            <person name="Higgins S."/>
            <person name="Loffler F."/>
        </authorList>
    </citation>
    <scope>NUCLEOTIDE SEQUENCE</scope>
</reference>
<protein>
    <recommendedName>
        <fullName evidence="2">Outer membrane protein beta-barrel domain-containing protein</fullName>
    </recommendedName>
</protein>
<dbReference type="Pfam" id="PF13505">
    <property type="entry name" value="OMP_b-brl"/>
    <property type="match status" value="1"/>
</dbReference>
<dbReference type="InterPro" id="IPR011250">
    <property type="entry name" value="OMP/PagP_B-barrel"/>
</dbReference>
<gene>
    <name evidence="3" type="ORF">SDC9_105146</name>
</gene>
<sequence length="170" mass="19196">MGYDMKRLIGLSILLLALFPSKSFAQYEGTVGLGVHAGYSNKAKNVGAGIHLHYYHTNQLRFAPSFSCYLPSKGNSMWEADADAHYIVPLSWLFSFYPVAGLNYSNRKFDASKTNDTGLQDWTKHRIGANLGLGIQYDFGYKTRISVEYKYRFIKDFSQSSFTAGIGFWI</sequence>
<evidence type="ECO:0000259" key="2">
    <source>
        <dbReference type="Pfam" id="PF13505"/>
    </source>
</evidence>
<proteinExistence type="predicted"/>
<dbReference type="EMBL" id="VSSQ01016700">
    <property type="protein sequence ID" value="MPM58315.1"/>
    <property type="molecule type" value="Genomic_DNA"/>
</dbReference>